<evidence type="ECO:0000256" key="1">
    <source>
        <dbReference type="ARBA" id="ARBA00010923"/>
    </source>
</evidence>
<evidence type="ECO:0000256" key="2">
    <source>
        <dbReference type="ARBA" id="ARBA00022747"/>
    </source>
</evidence>
<gene>
    <name evidence="5" type="ORF">B2A_12398</name>
</gene>
<dbReference type="Gene3D" id="3.90.220.20">
    <property type="entry name" value="DNA methylase specificity domains"/>
    <property type="match status" value="1"/>
</dbReference>
<protein>
    <submittedName>
        <fullName evidence="5">Restriction modification system DNA specificity domain protein</fullName>
    </submittedName>
</protein>
<dbReference type="Pfam" id="PF01420">
    <property type="entry name" value="Methylase_S"/>
    <property type="match status" value="1"/>
</dbReference>
<dbReference type="AlphaFoldDB" id="T1A0N0"/>
<dbReference type="InterPro" id="IPR044946">
    <property type="entry name" value="Restrct_endonuc_typeI_TRD_sf"/>
</dbReference>
<dbReference type="GO" id="GO:0003677">
    <property type="term" value="F:DNA binding"/>
    <property type="evidence" value="ECO:0007669"/>
    <property type="project" value="UniProtKB-KW"/>
</dbReference>
<dbReference type="EMBL" id="AUZZ01008944">
    <property type="protein sequence ID" value="EQD35390.1"/>
    <property type="molecule type" value="Genomic_DNA"/>
</dbReference>
<name>T1A0N0_9ZZZZ</name>
<evidence type="ECO:0000313" key="5">
    <source>
        <dbReference type="EMBL" id="EQD35390.1"/>
    </source>
</evidence>
<dbReference type="SUPFAM" id="SSF116734">
    <property type="entry name" value="DNA methylase specificity domain"/>
    <property type="match status" value="1"/>
</dbReference>
<proteinExistence type="inferred from homology"/>
<feature type="domain" description="Type I restriction modification DNA specificity" evidence="4">
    <location>
        <begin position="42"/>
        <end position="142"/>
    </location>
</feature>
<keyword evidence="3" id="KW-0238">DNA-binding</keyword>
<evidence type="ECO:0000259" key="4">
    <source>
        <dbReference type="Pfam" id="PF01420"/>
    </source>
</evidence>
<organism evidence="5">
    <name type="scientific">mine drainage metagenome</name>
    <dbReference type="NCBI Taxonomy" id="410659"/>
    <lineage>
        <taxon>unclassified sequences</taxon>
        <taxon>metagenomes</taxon>
        <taxon>ecological metagenomes</taxon>
    </lineage>
</organism>
<comment type="similarity">
    <text evidence="1">Belongs to the type-I restriction system S methylase family.</text>
</comment>
<comment type="caution">
    <text evidence="5">The sequence shown here is derived from an EMBL/GenBank/DDBJ whole genome shotgun (WGS) entry which is preliminary data.</text>
</comment>
<accession>T1A0N0</accession>
<reference evidence="5" key="2">
    <citation type="journal article" date="2014" name="ISME J.">
        <title>Microbial stratification in low pH oxic and suboxic macroscopic growths along an acid mine drainage.</title>
        <authorList>
            <person name="Mendez-Garcia C."/>
            <person name="Mesa V."/>
            <person name="Sprenger R.R."/>
            <person name="Richter M."/>
            <person name="Diez M.S."/>
            <person name="Solano J."/>
            <person name="Bargiela R."/>
            <person name="Golyshina O.V."/>
            <person name="Manteca A."/>
            <person name="Ramos J.L."/>
            <person name="Gallego J.R."/>
            <person name="Llorente I."/>
            <person name="Martins Dos Santos V.A."/>
            <person name="Jensen O.N."/>
            <person name="Pelaez A.I."/>
            <person name="Sanchez J."/>
            <person name="Ferrer M."/>
        </authorList>
    </citation>
    <scope>NUCLEOTIDE SEQUENCE</scope>
</reference>
<evidence type="ECO:0000256" key="3">
    <source>
        <dbReference type="ARBA" id="ARBA00023125"/>
    </source>
</evidence>
<feature type="non-terminal residue" evidence="5">
    <location>
        <position position="1"/>
    </location>
</feature>
<dbReference type="GO" id="GO:0009307">
    <property type="term" value="P:DNA restriction-modification system"/>
    <property type="evidence" value="ECO:0007669"/>
    <property type="project" value="UniProtKB-KW"/>
</dbReference>
<keyword evidence="2" id="KW-0680">Restriction system</keyword>
<sequence length="160" mass="17687">SSRVEPSPPAPLPGGEGSFHLPAHLYDLFPDRLVDSELGEIPEGWEVRSLDQIARFLNGLALQKFPPSDEHSLPVIKIAQLRAGNTIGADRASSNLERDYIVQDGDILFSWSGSLECVLWAGGPGALNQHLFKVTSETYPKWFCYLGVHLHLDDFRHIAA</sequence>
<reference evidence="5" key="1">
    <citation type="submission" date="2013-08" db="EMBL/GenBank/DDBJ databases">
        <authorList>
            <person name="Mendez C."/>
            <person name="Richter M."/>
            <person name="Ferrer M."/>
            <person name="Sanchez J."/>
        </authorList>
    </citation>
    <scope>NUCLEOTIDE SEQUENCE</scope>
</reference>
<feature type="non-terminal residue" evidence="5">
    <location>
        <position position="160"/>
    </location>
</feature>
<dbReference type="InterPro" id="IPR000055">
    <property type="entry name" value="Restrct_endonuc_typeI_TRD"/>
</dbReference>